<feature type="compositionally biased region" description="Basic and acidic residues" evidence="5">
    <location>
        <begin position="141"/>
        <end position="151"/>
    </location>
</feature>
<dbReference type="Proteomes" id="UP001165160">
    <property type="component" value="Unassembled WGS sequence"/>
</dbReference>
<sequence length="900" mass="98184">MVDTPPSPIRSRAHTTTNDSNTYTNNPNYPNNPPNNAHTHTHTHVPRVLSLNNMSQKNNLPSPPQLPNPNLWLPLSDDADPVGNYGLAFSSSNPSSDGDYPIARSISPPLSLRPQHKSLGKPPRIVTESLLRDYSQPKSLDSAEARMKDCEGSISNPKPSIPLSGIGAILNNPTSHRQPPHHQKVPSGPLPQTFSLPRGHQRPHSPSFSLTSNTSNNSNENNRNRNHSDITSDSGALTPPTPLMTNNVPSSGYTFVAGHGVSRDPSYSPPPSSPSSPSNLSAKNSFSKNKSRNERRAAHARAVVEDLKESCNDDVNLISSAISTHLSSLPLRYALSIENPSEVLVHMRLMTSARKNPAHSAIHIQPLDPLALTNAFSTLHLSDEWNKAGLSLRLVTVSCADSYGLLEYITRVLSTGSSRVLDADVMLSSDNIALDRFVVNYNGRLRLDKLQEMICDFLEGGDVTKEQNEEENTTAATAAAIQTYDSKEQQQQQKQPRSPENQKSRKRQPLKVNVQLQPSPPMSPMPSPQHTPNPTSALFFEAPLPPRPDSEPTLTDLSASVPLPTLLSLRSPTSNSYINTNKKNMTVHFNEIHVLETLASGQVTSIFKAVWRKERGGGTKGNKLVACKCAGLKNGKGEEKDLKDLREEGIIAAPLKHENICRLLGVADSPESHCLVYEYCAGGSLHQLLADPSKPYEYLSIALDIASGMAYLHSKNIIHRDLKSTNVLLDSNMRAKIADFGLSINCNNHGKELTAETGTYRWMAPEVIRHETYSSNADVYSFGIVLWQLVARDVPFGNLTPIQAAFAVAKEDRRPQIPPHAKPALAQLISSAWHADQSCRPSFLLLVQSLASLIRDSFDPANVTLKTVALAESALSNVVGNSTVNVDAGVSLVDDQLSHR</sequence>
<feature type="domain" description="ACT" evidence="7">
    <location>
        <begin position="394"/>
        <end position="468"/>
    </location>
</feature>
<keyword evidence="3" id="KW-0418">Kinase</keyword>
<dbReference type="Pfam" id="PF07714">
    <property type="entry name" value="PK_Tyr_Ser-Thr"/>
    <property type="match status" value="1"/>
</dbReference>
<dbReference type="CDD" id="cd13999">
    <property type="entry name" value="STKc_MAP3K-like"/>
    <property type="match status" value="1"/>
</dbReference>
<keyword evidence="9" id="KW-1185">Reference proteome</keyword>
<dbReference type="PROSITE" id="PS51671">
    <property type="entry name" value="ACT"/>
    <property type="match status" value="1"/>
</dbReference>
<dbReference type="PROSITE" id="PS50011">
    <property type="entry name" value="PROTEIN_KINASE_DOM"/>
    <property type="match status" value="1"/>
</dbReference>
<dbReference type="SUPFAM" id="SSF56112">
    <property type="entry name" value="Protein kinase-like (PK-like)"/>
    <property type="match status" value="1"/>
</dbReference>
<dbReference type="InterPro" id="IPR011009">
    <property type="entry name" value="Kinase-like_dom_sf"/>
</dbReference>
<protein>
    <recommendedName>
        <fullName evidence="10">TKL protein kinase</fullName>
    </recommendedName>
</protein>
<keyword evidence="2" id="KW-0547">Nucleotide-binding</keyword>
<feature type="compositionally biased region" description="Polar residues" evidence="5">
    <location>
        <begin position="243"/>
        <end position="253"/>
    </location>
</feature>
<evidence type="ECO:0000256" key="3">
    <source>
        <dbReference type="ARBA" id="ARBA00022777"/>
    </source>
</evidence>
<evidence type="ECO:0000256" key="1">
    <source>
        <dbReference type="ARBA" id="ARBA00022679"/>
    </source>
</evidence>
<evidence type="ECO:0000313" key="9">
    <source>
        <dbReference type="Proteomes" id="UP001165160"/>
    </source>
</evidence>
<dbReference type="GO" id="GO:0004674">
    <property type="term" value="F:protein serine/threonine kinase activity"/>
    <property type="evidence" value="ECO:0007669"/>
    <property type="project" value="TreeGrafter"/>
</dbReference>
<feature type="compositionally biased region" description="Basic and acidic residues" evidence="5">
    <location>
        <begin position="291"/>
        <end position="300"/>
    </location>
</feature>
<evidence type="ECO:0000259" key="7">
    <source>
        <dbReference type="PROSITE" id="PS51671"/>
    </source>
</evidence>
<dbReference type="InterPro" id="IPR051681">
    <property type="entry name" value="Ser/Thr_Kinases-Pseudokinases"/>
</dbReference>
<name>A0A9W7BR02_9STRA</name>
<dbReference type="GO" id="GO:0005524">
    <property type="term" value="F:ATP binding"/>
    <property type="evidence" value="ECO:0007669"/>
    <property type="project" value="UniProtKB-KW"/>
</dbReference>
<feature type="compositionally biased region" description="Polar residues" evidence="5">
    <location>
        <begin position="279"/>
        <end position="288"/>
    </location>
</feature>
<feature type="region of interest" description="Disordered" evidence="5">
    <location>
        <begin position="1"/>
        <end position="42"/>
    </location>
</feature>
<evidence type="ECO:0008006" key="10">
    <source>
        <dbReference type="Google" id="ProtNLM"/>
    </source>
</evidence>
<dbReference type="Gene3D" id="1.10.510.10">
    <property type="entry name" value="Transferase(Phosphotransferase) domain 1"/>
    <property type="match status" value="1"/>
</dbReference>
<dbReference type="PANTHER" id="PTHR44329">
    <property type="entry name" value="SERINE/THREONINE-PROTEIN KINASE TNNI3K-RELATED"/>
    <property type="match status" value="1"/>
</dbReference>
<feature type="region of interest" description="Disordered" evidence="5">
    <location>
        <begin position="54"/>
        <end position="300"/>
    </location>
</feature>
<dbReference type="InterPro" id="IPR002912">
    <property type="entry name" value="ACT_dom"/>
</dbReference>
<dbReference type="InterPro" id="IPR008271">
    <property type="entry name" value="Ser/Thr_kinase_AS"/>
</dbReference>
<dbReference type="EMBL" id="BRXX01000120">
    <property type="protein sequence ID" value="GMH91869.1"/>
    <property type="molecule type" value="Genomic_DNA"/>
</dbReference>
<keyword evidence="4" id="KW-0067">ATP-binding</keyword>
<dbReference type="InterPro" id="IPR001245">
    <property type="entry name" value="Ser-Thr/Tyr_kinase_cat_dom"/>
</dbReference>
<evidence type="ECO:0000256" key="5">
    <source>
        <dbReference type="SAM" id="MobiDB-lite"/>
    </source>
</evidence>
<evidence type="ECO:0000256" key="4">
    <source>
        <dbReference type="ARBA" id="ARBA00022840"/>
    </source>
</evidence>
<keyword evidence="1" id="KW-0808">Transferase</keyword>
<dbReference type="AlphaFoldDB" id="A0A9W7BR02"/>
<dbReference type="PANTHER" id="PTHR44329:SF288">
    <property type="entry name" value="MITOGEN-ACTIVATED PROTEIN KINASE KINASE KINASE 20"/>
    <property type="match status" value="1"/>
</dbReference>
<dbReference type="PROSITE" id="PS00108">
    <property type="entry name" value="PROTEIN_KINASE_ST"/>
    <property type="match status" value="1"/>
</dbReference>
<dbReference type="SMART" id="SM00220">
    <property type="entry name" value="S_TKc"/>
    <property type="match status" value="1"/>
</dbReference>
<organism evidence="8 9">
    <name type="scientific">Triparma verrucosa</name>
    <dbReference type="NCBI Taxonomy" id="1606542"/>
    <lineage>
        <taxon>Eukaryota</taxon>
        <taxon>Sar</taxon>
        <taxon>Stramenopiles</taxon>
        <taxon>Ochrophyta</taxon>
        <taxon>Bolidophyceae</taxon>
        <taxon>Parmales</taxon>
        <taxon>Triparmaceae</taxon>
        <taxon>Triparma</taxon>
    </lineage>
</organism>
<feature type="domain" description="Protein kinase" evidence="6">
    <location>
        <begin position="592"/>
        <end position="854"/>
    </location>
</feature>
<dbReference type="InterPro" id="IPR045865">
    <property type="entry name" value="ACT-like_dom_sf"/>
</dbReference>
<evidence type="ECO:0000259" key="6">
    <source>
        <dbReference type="PROSITE" id="PS50011"/>
    </source>
</evidence>
<feature type="compositionally biased region" description="Pro residues" evidence="5">
    <location>
        <begin position="518"/>
        <end position="531"/>
    </location>
</feature>
<comment type="caution">
    <text evidence="8">The sequence shown here is derived from an EMBL/GenBank/DDBJ whole genome shotgun (WGS) entry which is preliminary data.</text>
</comment>
<dbReference type="SUPFAM" id="SSF55021">
    <property type="entry name" value="ACT-like"/>
    <property type="match status" value="1"/>
</dbReference>
<proteinExistence type="predicted"/>
<feature type="compositionally biased region" description="Low complexity" evidence="5">
    <location>
        <begin position="205"/>
        <end position="221"/>
    </location>
</feature>
<dbReference type="PRINTS" id="PR00109">
    <property type="entry name" value="TYRKINASE"/>
</dbReference>
<gene>
    <name evidence="8" type="ORF">TrVE_jg14419</name>
</gene>
<feature type="region of interest" description="Disordered" evidence="5">
    <location>
        <begin position="483"/>
        <end position="553"/>
    </location>
</feature>
<accession>A0A9W7BR02</accession>
<evidence type="ECO:0000256" key="2">
    <source>
        <dbReference type="ARBA" id="ARBA00022741"/>
    </source>
</evidence>
<dbReference type="InterPro" id="IPR000719">
    <property type="entry name" value="Prot_kinase_dom"/>
</dbReference>
<evidence type="ECO:0000313" key="8">
    <source>
        <dbReference type="EMBL" id="GMH91869.1"/>
    </source>
</evidence>
<feature type="compositionally biased region" description="Low complexity" evidence="5">
    <location>
        <begin position="14"/>
        <end position="38"/>
    </location>
</feature>
<reference evidence="9" key="1">
    <citation type="journal article" date="2023" name="Commun. Biol.">
        <title>Genome analysis of Parmales, the sister group of diatoms, reveals the evolutionary specialization of diatoms from phago-mixotrophs to photoautotrophs.</title>
        <authorList>
            <person name="Ban H."/>
            <person name="Sato S."/>
            <person name="Yoshikawa S."/>
            <person name="Yamada K."/>
            <person name="Nakamura Y."/>
            <person name="Ichinomiya M."/>
            <person name="Sato N."/>
            <person name="Blanc-Mathieu R."/>
            <person name="Endo H."/>
            <person name="Kuwata A."/>
            <person name="Ogata H."/>
        </authorList>
    </citation>
    <scope>NUCLEOTIDE SEQUENCE [LARGE SCALE GENOMIC DNA]</scope>
    <source>
        <strain evidence="9">NIES 3699</strain>
    </source>
</reference>